<dbReference type="AlphaFoldDB" id="A0A0K2XT07"/>
<accession>A0A0K2XT07</accession>
<name>A0A0K2XT07_HELHE</name>
<reference evidence="2" key="1">
    <citation type="submission" date="2014-12" db="EMBL/GenBank/DDBJ databases">
        <authorList>
            <person name="Smet A."/>
        </authorList>
    </citation>
    <scope>NUCLEOTIDE SEQUENCE [LARGE SCALE GENOMIC DNA]</scope>
</reference>
<evidence type="ECO:0000313" key="1">
    <source>
        <dbReference type="EMBL" id="CRI34149.1"/>
    </source>
</evidence>
<dbReference type="Proteomes" id="UP000046090">
    <property type="component" value="Unassembled WGS sequence"/>
</dbReference>
<dbReference type="InterPro" id="IPR002718">
    <property type="entry name" value="OMP_Helicobacter"/>
</dbReference>
<keyword evidence="2" id="KW-1185">Reference proteome</keyword>
<evidence type="ECO:0000313" key="2">
    <source>
        <dbReference type="Proteomes" id="UP000046090"/>
    </source>
</evidence>
<gene>
    <name evidence="1" type="ORF">HHE01_09950</name>
</gene>
<proteinExistence type="predicted"/>
<organism evidence="1 2">
    <name type="scientific">Helicobacter heilmannii</name>
    <dbReference type="NCBI Taxonomy" id="35817"/>
    <lineage>
        <taxon>Bacteria</taxon>
        <taxon>Pseudomonadati</taxon>
        <taxon>Campylobacterota</taxon>
        <taxon>Epsilonproteobacteria</taxon>
        <taxon>Campylobacterales</taxon>
        <taxon>Helicobacteraceae</taxon>
        <taxon>Helicobacter</taxon>
    </lineage>
</organism>
<protein>
    <submittedName>
        <fullName evidence="1">Outer membrane protein</fullName>
    </submittedName>
</protein>
<dbReference type="EMBL" id="CDMK01000001">
    <property type="protein sequence ID" value="CRI34149.1"/>
    <property type="molecule type" value="Genomic_DNA"/>
</dbReference>
<dbReference type="STRING" id="1216962.BN341_4110"/>
<sequence>MDYPQEQARILILNNLDNAYMQHICPFFGFKMLVCGMPNRVFKYFSIHKKRTLACAFFMAMTPLKSKNLSYMSSAFEIGMVYLKPLNTNKPMQGASITWGYEINPKNSWLYSRYYIFLDYGNVLLGQASKQANLFTYGVGGELMVSYNRNPINSWTIFFGLQLGANSWVTNNRVSDLIENTWNSFKDFSFKPAYFRAMGTFGVQFRTIVTWHIVDVEVGMKVFLNPEPQSPFERNLLFFISHAWHF</sequence>
<dbReference type="Pfam" id="PF01856">
    <property type="entry name" value="HP_OMP"/>
    <property type="match status" value="1"/>
</dbReference>